<proteinExistence type="predicted"/>
<name>A0A0E9XLC7_ANGAN</name>
<sequence length="39" mass="4664">MWMTQRLSQPWPKRSHHQPNLEPLRALLYEACMLMDPSA</sequence>
<protein>
    <submittedName>
        <fullName evidence="1">Uncharacterized protein</fullName>
    </submittedName>
</protein>
<accession>A0A0E9XLC7</accession>
<reference evidence="1" key="2">
    <citation type="journal article" date="2015" name="Fish Shellfish Immunol.">
        <title>Early steps in the European eel (Anguilla anguilla)-Vibrio vulnificus interaction in the gills: Role of the RtxA13 toxin.</title>
        <authorList>
            <person name="Callol A."/>
            <person name="Pajuelo D."/>
            <person name="Ebbesson L."/>
            <person name="Teles M."/>
            <person name="MacKenzie S."/>
            <person name="Amaro C."/>
        </authorList>
    </citation>
    <scope>NUCLEOTIDE SEQUENCE</scope>
</reference>
<organism evidence="1">
    <name type="scientific">Anguilla anguilla</name>
    <name type="common">European freshwater eel</name>
    <name type="synonym">Muraena anguilla</name>
    <dbReference type="NCBI Taxonomy" id="7936"/>
    <lineage>
        <taxon>Eukaryota</taxon>
        <taxon>Metazoa</taxon>
        <taxon>Chordata</taxon>
        <taxon>Craniata</taxon>
        <taxon>Vertebrata</taxon>
        <taxon>Euteleostomi</taxon>
        <taxon>Actinopterygii</taxon>
        <taxon>Neopterygii</taxon>
        <taxon>Teleostei</taxon>
        <taxon>Anguilliformes</taxon>
        <taxon>Anguillidae</taxon>
        <taxon>Anguilla</taxon>
    </lineage>
</organism>
<dbReference type="EMBL" id="GBXM01006079">
    <property type="protein sequence ID" value="JAI02499.1"/>
    <property type="molecule type" value="Transcribed_RNA"/>
</dbReference>
<reference evidence="1" key="1">
    <citation type="submission" date="2014-11" db="EMBL/GenBank/DDBJ databases">
        <authorList>
            <person name="Amaro Gonzalez C."/>
        </authorList>
    </citation>
    <scope>NUCLEOTIDE SEQUENCE</scope>
</reference>
<dbReference type="AlphaFoldDB" id="A0A0E9XLC7"/>
<evidence type="ECO:0000313" key="1">
    <source>
        <dbReference type="EMBL" id="JAI02499.1"/>
    </source>
</evidence>